<dbReference type="GO" id="GO:0120338">
    <property type="term" value="C:radial spoke head 3"/>
    <property type="evidence" value="ECO:0007669"/>
    <property type="project" value="Ensembl"/>
</dbReference>
<dbReference type="Gene3D" id="2.20.110.10">
    <property type="entry name" value="Histone H3 K4-specific methyltransferase SET7/9 N-terminal domain"/>
    <property type="match status" value="2"/>
</dbReference>
<dbReference type="Ensembl" id="ENSGALT00010026739.1">
    <property type="protein sequence ID" value="ENSGALP00010015249.1"/>
    <property type="gene ID" value="ENSGALG00010011185.1"/>
</dbReference>
<reference evidence="12" key="3">
    <citation type="submission" date="2025-09" db="UniProtKB">
        <authorList>
            <consortium name="Ensembl"/>
        </authorList>
    </citation>
    <scope>IDENTIFICATION</scope>
    <source>
        <strain evidence="12">broiler</strain>
    </source>
</reference>
<dbReference type="GO" id="GO:0000794">
    <property type="term" value="C:condensed nuclear chromosome"/>
    <property type="evidence" value="ECO:0007669"/>
    <property type="project" value="Ensembl"/>
</dbReference>
<dbReference type="GO" id="GO:0036126">
    <property type="term" value="C:sperm flagellum"/>
    <property type="evidence" value="ECO:0007669"/>
    <property type="project" value="Ensembl"/>
</dbReference>
<evidence type="ECO:0000313" key="13">
    <source>
        <dbReference type="Proteomes" id="UP000000539"/>
    </source>
</evidence>
<evidence type="ECO:0000256" key="9">
    <source>
        <dbReference type="ARBA" id="ARBA00056649"/>
    </source>
</evidence>
<comment type="function">
    <text evidence="9">Functions as part of axonemal radial spoke complexes that play an important part in the motility of sperm and cilia.</text>
</comment>
<dbReference type="GO" id="GO:0035082">
    <property type="term" value="P:axoneme assembly"/>
    <property type="evidence" value="ECO:0000318"/>
    <property type="project" value="GO_Central"/>
</dbReference>
<dbReference type="SUPFAM" id="SSF82185">
    <property type="entry name" value="Histone H3 K4-specific methyltransferase SET7/9 N-terminal domain"/>
    <property type="match status" value="2"/>
</dbReference>
<evidence type="ECO:0000256" key="1">
    <source>
        <dbReference type="ARBA" id="ARBA00004611"/>
    </source>
</evidence>
<feature type="region of interest" description="Disordered" evidence="11">
    <location>
        <begin position="25"/>
        <end position="53"/>
    </location>
</feature>
<feature type="region of interest" description="Disordered" evidence="11">
    <location>
        <begin position="196"/>
        <end position="219"/>
    </location>
</feature>
<dbReference type="PANTHER" id="PTHR43215:SF14">
    <property type="entry name" value="RADIAL SPOKE HEAD 1 HOMOLOG"/>
    <property type="match status" value="1"/>
</dbReference>
<sequence length="346" mass="38723">KKKRKEKDCAALSLRHCKLHIKREAKEYDGERNSEGERHGRGKAELPNGDTYEGEYEHSLRNGQGTYRFKTGAYYVGEYLQNKKHGHGTFYYPDGSKYEGSWVDDQRHGYGEYTYANGDSYAGEWFNDNRHGQGTYIYKDTGSVYVGGWVNGIQEGEAELIHLNHRYRGKFLNGTPVGRGKYIFDIGCEQHGEYIQSEEEKGEEEEEEEEPSSLAAPKWKATEITKLIQWVPNVEEAPSPSKGPPAAAAEAAAAEAEAAEAAAANGAVEETAADEKDKMQTNAGTDESPEDRDDEPSLHKVSSEVFSPTKDAEEEDEEIRKEGNEEGEEYQGTAHLEDEEESEEAE</sequence>
<keyword evidence="13" id="KW-1185">Reference proteome</keyword>
<evidence type="ECO:0000256" key="4">
    <source>
        <dbReference type="ARBA" id="ARBA00022846"/>
    </source>
</evidence>
<accession>A0A8V0Y3Q6</accession>
<evidence type="ECO:0000256" key="11">
    <source>
        <dbReference type="SAM" id="MobiDB-lite"/>
    </source>
</evidence>
<dbReference type="GO" id="GO:0007286">
    <property type="term" value="P:spermatid development"/>
    <property type="evidence" value="ECO:0000318"/>
    <property type="project" value="GO_Central"/>
</dbReference>
<feature type="compositionally biased region" description="Low complexity" evidence="11">
    <location>
        <begin position="246"/>
        <end position="270"/>
    </location>
</feature>
<dbReference type="OrthoDB" id="423343at2759"/>
<dbReference type="FunFam" id="2.20.110.10:FF:000010">
    <property type="entry name" value="Radial spoke head 1 homolog"/>
    <property type="match status" value="1"/>
</dbReference>
<protein>
    <recommendedName>
        <fullName evidence="10">Radial spoke head 1 homolog</fullName>
    </recommendedName>
</protein>
<gene>
    <name evidence="12" type="primary">RSPH1</name>
</gene>
<name>A0A8V0Y3Q6_CHICK</name>
<feature type="compositionally biased region" description="Basic and acidic residues" evidence="11">
    <location>
        <begin position="25"/>
        <end position="44"/>
    </location>
</feature>
<evidence type="ECO:0000256" key="5">
    <source>
        <dbReference type="ARBA" id="ARBA00023069"/>
    </source>
</evidence>
<evidence type="ECO:0000256" key="8">
    <source>
        <dbReference type="ARBA" id="ARBA00023273"/>
    </source>
</evidence>
<dbReference type="PANTHER" id="PTHR43215">
    <property type="entry name" value="RADIAL SPOKE HEAD 1 HOMOLOG"/>
    <property type="match status" value="1"/>
</dbReference>
<evidence type="ECO:0000256" key="10">
    <source>
        <dbReference type="ARBA" id="ARBA00073772"/>
    </source>
</evidence>
<keyword evidence="14" id="KW-1267">Proteomics identification</keyword>
<keyword evidence="4" id="KW-0282">Flagellum</keyword>
<evidence type="ECO:0000256" key="3">
    <source>
        <dbReference type="ARBA" id="ARBA00022737"/>
    </source>
</evidence>
<keyword evidence="8" id="KW-0966">Cell projection</keyword>
<reference evidence="12" key="2">
    <citation type="submission" date="2025-08" db="UniProtKB">
        <authorList>
            <consortium name="Ensembl"/>
        </authorList>
    </citation>
    <scope>IDENTIFICATION</scope>
    <source>
        <strain evidence="12">broiler</strain>
    </source>
</reference>
<dbReference type="SMART" id="SM00698">
    <property type="entry name" value="MORN"/>
    <property type="match status" value="7"/>
</dbReference>
<dbReference type="GO" id="GO:0031514">
    <property type="term" value="C:motile cilium"/>
    <property type="evidence" value="ECO:0000318"/>
    <property type="project" value="GO_Central"/>
</dbReference>
<proteinExistence type="evidence at protein level"/>
<evidence type="ECO:0000313" key="12">
    <source>
        <dbReference type="Ensembl" id="ENSGALP00010015249.1"/>
    </source>
</evidence>
<dbReference type="GO" id="GO:0072687">
    <property type="term" value="C:meiotic spindle"/>
    <property type="evidence" value="ECO:0007669"/>
    <property type="project" value="Ensembl"/>
</dbReference>
<feature type="compositionally biased region" description="Acidic residues" evidence="11">
    <location>
        <begin position="196"/>
        <end position="211"/>
    </location>
</feature>
<evidence type="ECO:0000256" key="6">
    <source>
        <dbReference type="ARBA" id="ARBA00023212"/>
    </source>
</evidence>
<dbReference type="GO" id="GO:0120336">
    <property type="term" value="C:radial spoke head 1"/>
    <property type="evidence" value="ECO:0007669"/>
    <property type="project" value="Ensembl"/>
</dbReference>
<reference evidence="12" key="1">
    <citation type="submission" date="2020-11" db="EMBL/GenBank/DDBJ databases">
        <title>Gallus gallus (Chicken) genome, bGalGal1, GRCg7b, maternal haplotype autosomes + Z &amp; W.</title>
        <authorList>
            <person name="Warren W."/>
            <person name="Formenti G."/>
            <person name="Fedrigo O."/>
            <person name="Haase B."/>
            <person name="Mountcastle J."/>
            <person name="Balacco J."/>
            <person name="Tracey A."/>
            <person name="Schneider V."/>
            <person name="Okimoto R."/>
            <person name="Cheng H."/>
            <person name="Hawken R."/>
            <person name="Howe K."/>
            <person name="Jarvis E.D."/>
        </authorList>
    </citation>
    <scope>NUCLEOTIDE SEQUENCE [LARGE SCALE GENOMIC DNA]</scope>
    <source>
        <strain evidence="12">Broiler</strain>
    </source>
</reference>
<dbReference type="GeneTree" id="ENSGT00940000157240"/>
<dbReference type="InterPro" id="IPR003409">
    <property type="entry name" value="MORN"/>
</dbReference>
<keyword evidence="3" id="KW-0677">Repeat</keyword>
<evidence type="ECO:0000256" key="7">
    <source>
        <dbReference type="ARBA" id="ARBA00023254"/>
    </source>
</evidence>
<keyword evidence="6" id="KW-0206">Cytoskeleton</keyword>
<dbReference type="GO" id="GO:0005634">
    <property type="term" value="C:nucleus"/>
    <property type="evidence" value="ECO:0000318"/>
    <property type="project" value="GO_Central"/>
</dbReference>
<feature type="region of interest" description="Disordered" evidence="11">
    <location>
        <begin position="235"/>
        <end position="346"/>
    </location>
</feature>
<keyword evidence="5" id="KW-0969">Cilium</keyword>
<organism evidence="12 13">
    <name type="scientific">Gallus gallus</name>
    <name type="common">Chicken</name>
    <dbReference type="NCBI Taxonomy" id="9031"/>
    <lineage>
        <taxon>Eukaryota</taxon>
        <taxon>Metazoa</taxon>
        <taxon>Chordata</taxon>
        <taxon>Craniata</taxon>
        <taxon>Vertebrata</taxon>
        <taxon>Euteleostomi</taxon>
        <taxon>Archelosauria</taxon>
        <taxon>Archosauria</taxon>
        <taxon>Dinosauria</taxon>
        <taxon>Saurischia</taxon>
        <taxon>Theropoda</taxon>
        <taxon>Coelurosauria</taxon>
        <taxon>Aves</taxon>
        <taxon>Neognathae</taxon>
        <taxon>Galloanserae</taxon>
        <taxon>Galliformes</taxon>
        <taxon>Phasianidae</taxon>
        <taxon>Phasianinae</taxon>
        <taxon>Gallus</taxon>
    </lineage>
</organism>
<dbReference type="FunCoup" id="A0A8V0Y3Q6">
    <property type="interactions" value="78"/>
</dbReference>
<evidence type="ECO:0000256" key="2">
    <source>
        <dbReference type="ARBA" id="ARBA00022490"/>
    </source>
</evidence>
<dbReference type="Proteomes" id="UP000000539">
    <property type="component" value="Chromosome 1"/>
</dbReference>
<keyword evidence="2" id="KW-0963">Cytoplasm</keyword>
<evidence type="ECO:0007829" key="14">
    <source>
        <dbReference type="PeptideAtlas" id="A0A8V0Y3Q6"/>
    </source>
</evidence>
<dbReference type="Pfam" id="PF02493">
    <property type="entry name" value="MORN"/>
    <property type="match status" value="7"/>
</dbReference>
<keyword evidence="7" id="KW-0469">Meiosis</keyword>
<feature type="compositionally biased region" description="Acidic residues" evidence="11">
    <location>
        <begin position="337"/>
        <end position="346"/>
    </location>
</feature>
<comment type="subcellular location">
    <subcellularLocation>
        <location evidence="1">Cytoplasm</location>
        <location evidence="1">Cytoskeleton</location>
        <location evidence="1">Flagellum axoneme</location>
    </subcellularLocation>
</comment>
<dbReference type="AlphaFoldDB" id="A0A8V0Y3Q6"/>
<dbReference type="GO" id="GO:0051321">
    <property type="term" value="P:meiotic cell cycle"/>
    <property type="evidence" value="ECO:0007669"/>
    <property type="project" value="UniProtKB-KW"/>
</dbReference>